<evidence type="ECO:0000259" key="2">
    <source>
        <dbReference type="PROSITE" id="PS50144"/>
    </source>
</evidence>
<dbReference type="EMBL" id="JADFTS010000008">
    <property type="protein sequence ID" value="KAF9592849.1"/>
    <property type="molecule type" value="Genomic_DNA"/>
</dbReference>
<dbReference type="Gene3D" id="2.170.270.10">
    <property type="entry name" value="SET domain"/>
    <property type="match status" value="1"/>
</dbReference>
<dbReference type="InterPro" id="IPR008974">
    <property type="entry name" value="TRAF-like"/>
</dbReference>
<dbReference type="Gene3D" id="1.20.58.70">
    <property type="match status" value="1"/>
</dbReference>
<dbReference type="SUPFAM" id="SSF82199">
    <property type="entry name" value="SET domain"/>
    <property type="match status" value="1"/>
</dbReference>
<dbReference type="InterPro" id="IPR032106">
    <property type="entry name" value="2-oxogl_dehyd_N"/>
</dbReference>
<dbReference type="Gene3D" id="2.60.210.10">
    <property type="entry name" value="Apoptosis, Tumor Necrosis Factor Receptor Associated Protein 2, Chain A"/>
    <property type="match status" value="1"/>
</dbReference>
<dbReference type="AlphaFoldDB" id="A0A835H683"/>
<gene>
    <name evidence="3" type="ORF">IFM89_017814</name>
</gene>
<dbReference type="SUPFAM" id="SSF49599">
    <property type="entry name" value="TRAF domain-like"/>
    <property type="match status" value="1"/>
</dbReference>
<evidence type="ECO:0000313" key="4">
    <source>
        <dbReference type="Proteomes" id="UP000631114"/>
    </source>
</evidence>
<sequence>MDEILRKTYEKDLDERATDILIYYGVIMISPLKFQVTVSSLLTIENGVGCDCEGICSRDECVCCRLKPEFDSEFGFEYEVMSECGERYVCDLSCGNRLTQKGVSVRLRVVKDGRKGWGLHAGEFIRQGEFVCDGCFGTACVVLILPKKSFQRWGNYVKAWIFVGGIAVEIPAAGCLSCQKKRLDALILCTEVCNLQQEDEEMLVPNSDLVVEGPQPMEVAAQVEAANKVENNQPIEDPPSSRFTWTIENFNRINTKKHYSDVFVVGGFKWCVLIFPKGNNVDQLSMYLDVADSPSLPYGWSRYAQFSLSVVNQVYGNNRYFHSTIINSKAQAATAPIPRAVPLSRMTDSFLDGSSSVYLEELQRAWEDDPSSVDESWDNFFRNFVGQAATSPGISGQTIQESMRLLLLERAYQVNGHMKAKLDPLGLEERVIPENPKLVQDLMNQILHADYPMFDNGIVCQSNSLLVQLSIPPLASKKIVDAKLAKDFQAVLKEFQKAQRLAVERETTYYVSQVLPPSRDWEACRISLERRRKMKRARELFYYLKGGQVDYVEFHILCYLISIQGTNLSGMKTILFILLDIWQEPKWLECFSKCWPTWGSNAILRRYEEDESVRAVASTVIVRRYGHGLELNL</sequence>
<reference evidence="3 4" key="1">
    <citation type="submission" date="2020-10" db="EMBL/GenBank/DDBJ databases">
        <title>The Coptis chinensis genome and diversification of protoberbering-type alkaloids.</title>
        <authorList>
            <person name="Wang B."/>
            <person name="Shu S."/>
            <person name="Song C."/>
            <person name="Liu Y."/>
        </authorList>
    </citation>
    <scope>NUCLEOTIDE SEQUENCE [LARGE SCALE GENOMIC DNA]</scope>
    <source>
        <strain evidence="3">HL-2020</strain>
        <tissue evidence="3">Leaf</tissue>
    </source>
</reference>
<dbReference type="Proteomes" id="UP000631114">
    <property type="component" value="Unassembled WGS sequence"/>
</dbReference>
<dbReference type="Gene3D" id="1.10.287.1150">
    <property type="entry name" value="TPP helical domain"/>
    <property type="match status" value="1"/>
</dbReference>
<name>A0A835H683_9MAGN</name>
<organism evidence="3 4">
    <name type="scientific">Coptis chinensis</name>
    <dbReference type="NCBI Taxonomy" id="261450"/>
    <lineage>
        <taxon>Eukaryota</taxon>
        <taxon>Viridiplantae</taxon>
        <taxon>Streptophyta</taxon>
        <taxon>Embryophyta</taxon>
        <taxon>Tracheophyta</taxon>
        <taxon>Spermatophyta</taxon>
        <taxon>Magnoliopsida</taxon>
        <taxon>Ranunculales</taxon>
        <taxon>Ranunculaceae</taxon>
        <taxon>Coptidoideae</taxon>
        <taxon>Coptis</taxon>
    </lineage>
</organism>
<dbReference type="GO" id="GO:0016020">
    <property type="term" value="C:membrane"/>
    <property type="evidence" value="ECO:0007669"/>
    <property type="project" value="InterPro"/>
</dbReference>
<dbReference type="PANTHER" id="PTHR46236">
    <property type="entry name" value="TRAF-LIKE SUPERFAMILY PROTEIN"/>
    <property type="match status" value="1"/>
</dbReference>
<dbReference type="InterPro" id="IPR050804">
    <property type="entry name" value="MCC"/>
</dbReference>
<keyword evidence="1" id="KW-0175">Coiled coil</keyword>
<dbReference type="CDD" id="cd00121">
    <property type="entry name" value="MATH"/>
    <property type="match status" value="1"/>
</dbReference>
<keyword evidence="4" id="KW-1185">Reference proteome</keyword>
<dbReference type="InterPro" id="IPR046341">
    <property type="entry name" value="SET_dom_sf"/>
</dbReference>
<evidence type="ECO:0000256" key="1">
    <source>
        <dbReference type="ARBA" id="ARBA00023054"/>
    </source>
</evidence>
<dbReference type="SMART" id="SM00061">
    <property type="entry name" value="MATH"/>
    <property type="match status" value="1"/>
</dbReference>
<accession>A0A835H683</accession>
<dbReference type="Pfam" id="PF16078">
    <property type="entry name" value="2-oxogl_dehyd_N"/>
    <property type="match status" value="1"/>
</dbReference>
<comment type="caution">
    <text evidence="3">The sequence shown here is derived from an EMBL/GenBank/DDBJ whole genome shotgun (WGS) entry which is preliminary data.</text>
</comment>
<proteinExistence type="predicted"/>
<dbReference type="InterPro" id="IPR006011">
    <property type="entry name" value="Syntaxin_N"/>
</dbReference>
<dbReference type="OrthoDB" id="6515403at2759"/>
<protein>
    <recommendedName>
        <fullName evidence="2">MATH domain-containing protein</fullName>
    </recommendedName>
</protein>
<dbReference type="PROSITE" id="PS50144">
    <property type="entry name" value="MATH"/>
    <property type="match status" value="1"/>
</dbReference>
<dbReference type="Pfam" id="PF22486">
    <property type="entry name" value="MATH_2"/>
    <property type="match status" value="1"/>
</dbReference>
<dbReference type="InterPro" id="IPR002083">
    <property type="entry name" value="MATH/TRAF_dom"/>
</dbReference>
<dbReference type="Pfam" id="PF14523">
    <property type="entry name" value="Syntaxin_2"/>
    <property type="match status" value="1"/>
</dbReference>
<evidence type="ECO:0000313" key="3">
    <source>
        <dbReference type="EMBL" id="KAF9592849.1"/>
    </source>
</evidence>
<feature type="domain" description="MATH" evidence="2">
    <location>
        <begin position="240"/>
        <end position="362"/>
    </location>
</feature>
<dbReference type="PANTHER" id="PTHR46236:SF35">
    <property type="entry name" value="MATH DOMAIN-CONTAINING PROTEIN"/>
    <property type="match status" value="1"/>
</dbReference>